<comment type="caution">
    <text evidence="1">The sequence shown here is derived from an EMBL/GenBank/DDBJ whole genome shotgun (WGS) entry which is preliminary data.</text>
</comment>
<organism evidence="1 2">
    <name type="scientific">Ruminococcus bromii</name>
    <dbReference type="NCBI Taxonomy" id="40518"/>
    <lineage>
        <taxon>Bacteria</taxon>
        <taxon>Bacillati</taxon>
        <taxon>Bacillota</taxon>
        <taxon>Clostridia</taxon>
        <taxon>Eubacteriales</taxon>
        <taxon>Oscillospiraceae</taxon>
        <taxon>Ruminococcus</taxon>
    </lineage>
</organism>
<protein>
    <recommendedName>
        <fullName evidence="3">DUF3168 domain-containing protein</fullName>
    </recommendedName>
</protein>
<evidence type="ECO:0000313" key="1">
    <source>
        <dbReference type="EMBL" id="PKD32170.1"/>
    </source>
</evidence>
<evidence type="ECO:0000313" key="2">
    <source>
        <dbReference type="Proteomes" id="UP000233425"/>
    </source>
</evidence>
<dbReference type="RefSeq" id="WP_101028662.1">
    <property type="nucleotide sequence ID" value="NZ_CABMMZ010000030.1"/>
</dbReference>
<reference evidence="1" key="1">
    <citation type="journal article" date="2018" name="Environ. Microbiol.">
        <title>Sporulation capability and amylosome conservation among diverse human colonic and rumen isolates of the keystone starch-degrader Ruminococcus bromii.</title>
        <authorList>
            <person name="Mukhopadhya I."/>
            <person name="Morais S."/>
            <person name="Laverde-Gomez J."/>
            <person name="Sheridan P.O."/>
            <person name="Walker A.W."/>
            <person name="Kelly W."/>
            <person name="Klieve A.V."/>
            <person name="Ouwerkerk D."/>
            <person name="Duncan S.H."/>
            <person name="Louis P."/>
            <person name="Koropatkin N."/>
            <person name="Cockburn D."/>
            <person name="Kibler R."/>
            <person name="Cooper P.J."/>
            <person name="Sandoval C."/>
            <person name="Crost E."/>
            <person name="Juge N."/>
            <person name="Bayer E.A."/>
            <person name="Flint H.J."/>
        </authorList>
    </citation>
    <scope>NUCLEOTIDE SEQUENCE [LARGE SCALE GENOMIC DNA]</scope>
    <source>
        <strain evidence="1">ATCC 27255</strain>
    </source>
</reference>
<dbReference type="EMBL" id="NNSR01000030">
    <property type="protein sequence ID" value="PKD32170.1"/>
    <property type="molecule type" value="Genomic_DNA"/>
</dbReference>
<dbReference type="Pfam" id="PF12691">
    <property type="entry name" value="Phage_tail_terminator_6"/>
    <property type="match status" value="1"/>
</dbReference>
<proteinExistence type="predicted"/>
<name>A0A2N0UYX1_9FIRM</name>
<evidence type="ECO:0008006" key="3">
    <source>
        <dbReference type="Google" id="ProtNLM"/>
    </source>
</evidence>
<keyword evidence="2" id="KW-1185">Reference proteome</keyword>
<sequence>MIYLSDIRDWLKSVTSAEYYYIGKLDNKQDRSIGVYSLKQSGTPTRAIGGESTYDTISVSLLIHYTDNARETEEFARRLYETLYGIKKVEIKEHKIYIIELLTEEPVDVGTDDKGVYEQVIEVKFYYERK</sequence>
<accession>A0A2N0UYX1</accession>
<dbReference type="InterPro" id="IPR024411">
    <property type="entry name" value="Tail_terminator_phage"/>
</dbReference>
<dbReference type="Proteomes" id="UP000233425">
    <property type="component" value="Unassembled WGS sequence"/>
</dbReference>
<gene>
    <name evidence="1" type="ORF">RBATCC27255_00576</name>
</gene>
<dbReference type="AlphaFoldDB" id="A0A2N0UYX1"/>